<gene>
    <name evidence="1" type="ordered locus">Pfl01_4455</name>
</gene>
<reference evidence="1 2" key="1">
    <citation type="journal article" date="2009" name="Genome Biol.">
        <title>Genomic and genetic analyses of diversity and plant interactions of Pseudomonas fluorescens.</title>
        <authorList>
            <person name="Silby M.W."/>
            <person name="Cerdeno-Tarraga A.M."/>
            <person name="Vernikos G.S."/>
            <person name="Giddens S.R."/>
            <person name="Jackson R.W."/>
            <person name="Preston G.M."/>
            <person name="Zhang X.X."/>
            <person name="Moon C.D."/>
            <person name="Gehrig S.M."/>
            <person name="Godfrey S.A."/>
            <person name="Knight C.G."/>
            <person name="Malone J.G."/>
            <person name="Robinson Z."/>
            <person name="Spiers A.J."/>
            <person name="Harris S."/>
            <person name="Challis G.L."/>
            <person name="Yaxley A.M."/>
            <person name="Harris D."/>
            <person name="Seeger K."/>
            <person name="Murphy L."/>
            <person name="Rutter S."/>
            <person name="Squares R."/>
            <person name="Quail M.A."/>
            <person name="Saunders E."/>
            <person name="Mavromatis K."/>
            <person name="Brettin T.S."/>
            <person name="Bentley S.D."/>
            <person name="Hothersall J."/>
            <person name="Stephens E."/>
            <person name="Thomas C.M."/>
            <person name="Parkhill J."/>
            <person name="Levy S.B."/>
            <person name="Rainey P.B."/>
            <person name="Thomson N.R."/>
        </authorList>
    </citation>
    <scope>NUCLEOTIDE SEQUENCE [LARGE SCALE GENOMIC DNA]</scope>
    <source>
        <strain evidence="1 2">Pf0-1</strain>
    </source>
</reference>
<dbReference type="EMBL" id="CP000094">
    <property type="protein sequence ID" value="ABA76192.1"/>
    <property type="molecule type" value="Genomic_DNA"/>
</dbReference>
<proteinExistence type="predicted"/>
<dbReference type="KEGG" id="pfo:Pfl01_4455"/>
<dbReference type="eggNOG" id="COG3209">
    <property type="taxonomic scope" value="Bacteria"/>
</dbReference>
<accession>Q3K7R2</accession>
<dbReference type="Proteomes" id="UP000002704">
    <property type="component" value="Chromosome"/>
</dbReference>
<dbReference type="InterPro" id="IPR022385">
    <property type="entry name" value="Rhs_assc_core"/>
</dbReference>
<protein>
    <submittedName>
        <fullName evidence="1">Putative insecticidal toxin</fullName>
    </submittedName>
</protein>
<dbReference type="InterPro" id="IPR050708">
    <property type="entry name" value="T6SS_VgrG/RHS"/>
</dbReference>
<dbReference type="NCBIfam" id="TIGR03696">
    <property type="entry name" value="Rhs_assc_core"/>
    <property type="match status" value="1"/>
</dbReference>
<dbReference type="HOGENOM" id="CLU_010688_1_2_6"/>
<dbReference type="PANTHER" id="PTHR32305:SF15">
    <property type="entry name" value="PROTEIN RHSA-RELATED"/>
    <property type="match status" value="1"/>
</dbReference>
<name>Q3K7R2_PSEPF</name>
<evidence type="ECO:0000313" key="2">
    <source>
        <dbReference type="Proteomes" id="UP000002704"/>
    </source>
</evidence>
<dbReference type="Gene3D" id="2.180.10.10">
    <property type="entry name" value="RHS repeat-associated core"/>
    <property type="match status" value="1"/>
</dbReference>
<organism evidence="1 2">
    <name type="scientific">Pseudomonas fluorescens (strain Pf0-1)</name>
    <dbReference type="NCBI Taxonomy" id="205922"/>
    <lineage>
        <taxon>Bacteria</taxon>
        <taxon>Pseudomonadati</taxon>
        <taxon>Pseudomonadota</taxon>
        <taxon>Gammaproteobacteria</taxon>
        <taxon>Pseudomonadales</taxon>
        <taxon>Pseudomonadaceae</taxon>
        <taxon>Pseudomonas</taxon>
    </lineage>
</organism>
<dbReference type="PANTHER" id="PTHR32305">
    <property type="match status" value="1"/>
</dbReference>
<dbReference type="RefSeq" id="WP_011335682.1">
    <property type="nucleotide sequence ID" value="NC_007492.2"/>
</dbReference>
<sequence>MANSIHLRTPSVTANDGRGLALRQIAYLRTVPDGPVDTLITRLRNDVAGHPIEQQDPRLSVAGQITVFALSGQPLKVRSVDAGTNVVLPGRSGEVLQRWDARDNHRFTTYDHQLRPLNVRENGTPDIETFTYADCSADPGYNLRGQLIEQSDASGTVEFHSVGMTGHGLRETRTFHDGKAFVSRRAYGPLGTVLTQTDAGGHQQLSTYDVAGQLNRVQLQINGQSTWQTVLQDAQYNASGQIIEQQAGNAVISHWHYHADGRLHRHFAHKGSGPVLQDFEYKYDRMGNITCILDHAYTPTYFRNQRINGHRELTYDTLYRLIRATGYSDAAPSDNLGRPQPTAPDDRRNYVEHYKYDHGDNLVKTVHVRDGTSHTFEMCIDSASNRGVRCKPGDPPPDFSRLFDRAGNLQALQPGVLMHWNRRGELDKVTLVDRNGGSANDQEYYRYSQGERVYKRHDTHTTKVSHFHEVRYLPGLEIRTRDNGEELHLINLSLASGNAVCLHWKAGKPPRIDADQLRYTLADHLGSVSLELDRQAQIISREGYLSFGATAWMAARALIEVDYRFLRYSGKEMDVTRLYYYGARYYACWLGRWVSADPAGPVDGPNLYAFVGNNPVNHVDVNGEAKVKWPTVADINAGVDRIIASQNASYSKNRQAIATRHMKDQMSQQVTRHIEILGLTKERASDAAKQLDRMGSGLDVALAATRRTLTLIIGKGISYGVGVGVGIGAQALGAVAPGVGNVVGAGLGIGAKIAVSGLIDYVAERTGMSAPVNLKTSKLTAKKIIQKAEYKQMEPFEYLKAKYQNMKPDSQKSQLKFSKEAATQASGYILKSALTSMPSEAVSAIGTGVAVLLGLPEIVDETMGALSDKSGAKMLEFERQILGLVDEIESSNATIHRFANALSTTSIGGIDLDDLDRQTRHTTDMLHGLADTVRHHRASQKAAA</sequence>
<dbReference type="AlphaFoldDB" id="Q3K7R2"/>
<evidence type="ECO:0000313" key="1">
    <source>
        <dbReference type="EMBL" id="ABA76192.1"/>
    </source>
</evidence>